<keyword evidence="1" id="KW-0812">Transmembrane</keyword>
<name>A0A915DAA5_9BILA</name>
<feature type="transmembrane region" description="Helical" evidence="1">
    <location>
        <begin position="250"/>
        <end position="269"/>
    </location>
</feature>
<feature type="transmembrane region" description="Helical" evidence="1">
    <location>
        <begin position="185"/>
        <end position="204"/>
    </location>
</feature>
<accession>A0A915DAA5</accession>
<feature type="transmembrane region" description="Helical" evidence="1">
    <location>
        <begin position="472"/>
        <end position="489"/>
    </location>
</feature>
<protein>
    <submittedName>
        <fullName evidence="3">Uncharacterized protein</fullName>
    </submittedName>
</protein>
<feature type="transmembrane region" description="Helical" evidence="1">
    <location>
        <begin position="70"/>
        <end position="97"/>
    </location>
</feature>
<feature type="transmembrane region" description="Helical" evidence="1">
    <location>
        <begin position="360"/>
        <end position="382"/>
    </location>
</feature>
<sequence length="518" mass="59868">MNLYLFHPEQFNSLYNCTNIQVEDVPLEARTHLIEGVVTIVLCAIFYILYIPCLISIYKHKRNSCYRLMLYIGIVDFLALWLLGFVQGYWSIIGAVYCTSPDLIYLAGVAVTTLWMTESTVQIILAVNRCISILSPYLEKGYLEAGLHYVLFTGIFFAWSFNPYVGYILDTKNIYVNYVHMVHDYSIAIGMPVIYLIFWISFVVQKKRMGSTDTKLTPKQKALFSQVVFIGVFHFVGCLLYAYLNIAVIHFAQFMWLFVHGMPTLIYLSMNETIKQDTRILLQKITCNKFSIWGKDVVVLMHYRDYWFYCGVLWNEIFRNFDARLRQGNEELKKVTESLQQKTDKVEDVPLEARTHLIEGVVTIVLCAIFYILYIPCLISIYKHKRNSCYRLMLYIGIVDFLALWLLGFVQGYWSIIGAVYCTSPDLIYLAGVAVTALWIAESTAEIILAINRCMSILSPSLEKYMFGGGSTIWWLLTPTIYGFYVAIFTNQFSLLAYFLPGHLTLMLGTFWTPKIFM</sequence>
<reference evidence="3" key="1">
    <citation type="submission" date="2022-11" db="UniProtKB">
        <authorList>
            <consortium name="WormBaseParasite"/>
        </authorList>
    </citation>
    <scope>IDENTIFICATION</scope>
</reference>
<feature type="transmembrane region" description="Helical" evidence="1">
    <location>
        <begin position="394"/>
        <end position="421"/>
    </location>
</feature>
<keyword evidence="1" id="KW-0472">Membrane</keyword>
<evidence type="ECO:0000313" key="2">
    <source>
        <dbReference type="Proteomes" id="UP000887574"/>
    </source>
</evidence>
<evidence type="ECO:0000313" key="3">
    <source>
        <dbReference type="WBParaSite" id="jg17309"/>
    </source>
</evidence>
<keyword evidence="2" id="KW-1185">Reference proteome</keyword>
<dbReference type="AlphaFoldDB" id="A0A915DAA5"/>
<dbReference type="Pfam" id="PF10321">
    <property type="entry name" value="7TM_GPCR_Srt"/>
    <property type="match status" value="2"/>
</dbReference>
<evidence type="ECO:0000256" key="1">
    <source>
        <dbReference type="SAM" id="Phobius"/>
    </source>
</evidence>
<dbReference type="PANTHER" id="PTHR23021">
    <property type="entry name" value="SERPENTINE RECEPTOR, CLASS T"/>
    <property type="match status" value="1"/>
</dbReference>
<feature type="transmembrane region" description="Helical" evidence="1">
    <location>
        <begin position="495"/>
        <end position="513"/>
    </location>
</feature>
<dbReference type="InterPro" id="IPR019425">
    <property type="entry name" value="7TM_GPCR_serpentine_rcpt_Srt"/>
</dbReference>
<organism evidence="2 3">
    <name type="scientific">Ditylenchus dipsaci</name>
    <dbReference type="NCBI Taxonomy" id="166011"/>
    <lineage>
        <taxon>Eukaryota</taxon>
        <taxon>Metazoa</taxon>
        <taxon>Ecdysozoa</taxon>
        <taxon>Nematoda</taxon>
        <taxon>Chromadorea</taxon>
        <taxon>Rhabditida</taxon>
        <taxon>Tylenchina</taxon>
        <taxon>Tylenchomorpha</taxon>
        <taxon>Sphaerularioidea</taxon>
        <taxon>Anguinidae</taxon>
        <taxon>Anguininae</taxon>
        <taxon>Ditylenchus</taxon>
    </lineage>
</organism>
<dbReference type="SUPFAM" id="SSF81321">
    <property type="entry name" value="Family A G protein-coupled receptor-like"/>
    <property type="match status" value="2"/>
</dbReference>
<keyword evidence="1" id="KW-1133">Transmembrane helix</keyword>
<feature type="transmembrane region" description="Helical" evidence="1">
    <location>
        <begin position="427"/>
        <end position="451"/>
    </location>
</feature>
<feature type="transmembrane region" description="Helical" evidence="1">
    <location>
        <begin position="36"/>
        <end position="58"/>
    </location>
</feature>
<feature type="transmembrane region" description="Helical" evidence="1">
    <location>
        <begin position="224"/>
        <end position="244"/>
    </location>
</feature>
<dbReference type="WBParaSite" id="jg17309">
    <property type="protein sequence ID" value="jg17309"/>
    <property type="gene ID" value="jg17309"/>
</dbReference>
<proteinExistence type="predicted"/>
<feature type="transmembrane region" description="Helical" evidence="1">
    <location>
        <begin position="146"/>
        <end position="165"/>
    </location>
</feature>
<feature type="transmembrane region" description="Helical" evidence="1">
    <location>
        <begin position="103"/>
        <end position="125"/>
    </location>
</feature>
<dbReference type="Proteomes" id="UP000887574">
    <property type="component" value="Unplaced"/>
</dbReference>